<dbReference type="RefSeq" id="WP_051487568.1">
    <property type="nucleotide sequence ID" value="NZ_AQQW01000004.1"/>
</dbReference>
<accession>W4HMG6</accession>
<dbReference type="Gene3D" id="3.40.50.2000">
    <property type="entry name" value="Glycogen Phosphorylase B"/>
    <property type="match status" value="2"/>
</dbReference>
<protein>
    <submittedName>
        <fullName evidence="2">Group 1 glycosyl transferase</fullName>
    </submittedName>
</protein>
<keyword evidence="3" id="KW-1185">Reference proteome</keyword>
<dbReference type="STRING" id="1379903.ATO8_08261"/>
<gene>
    <name evidence="2" type="ORF">ATO8_08261</name>
</gene>
<dbReference type="Pfam" id="PF13692">
    <property type="entry name" value="Glyco_trans_1_4"/>
    <property type="match status" value="1"/>
</dbReference>
<dbReference type="PANTHER" id="PTHR12526">
    <property type="entry name" value="GLYCOSYLTRANSFERASE"/>
    <property type="match status" value="1"/>
</dbReference>
<comment type="caution">
    <text evidence="2">The sequence shown here is derived from an EMBL/GenBank/DDBJ whole genome shotgun (WGS) entry which is preliminary data.</text>
</comment>
<dbReference type="EMBL" id="AQQW01000004">
    <property type="protein sequence ID" value="ETW13190.1"/>
    <property type="molecule type" value="Genomic_DNA"/>
</dbReference>
<dbReference type="AlphaFoldDB" id="W4HMG6"/>
<reference evidence="2 3" key="1">
    <citation type="journal article" date="2014" name="Antonie Van Leeuwenhoek">
        <title>Roseivivax atlanticus sp. nov., isolated from surface seawater of the Atlantic Ocean.</title>
        <authorList>
            <person name="Li G."/>
            <person name="Lai Q."/>
            <person name="Liu X."/>
            <person name="Sun F."/>
            <person name="Shao Z."/>
        </authorList>
    </citation>
    <scope>NUCLEOTIDE SEQUENCE [LARGE SCALE GENOMIC DNA]</scope>
    <source>
        <strain evidence="2 3">22II-s10s</strain>
    </source>
</reference>
<dbReference type="Proteomes" id="UP000019063">
    <property type="component" value="Unassembled WGS sequence"/>
</dbReference>
<keyword evidence="2" id="KW-0808">Transferase</keyword>
<evidence type="ECO:0000256" key="1">
    <source>
        <dbReference type="SAM" id="MobiDB-lite"/>
    </source>
</evidence>
<dbReference type="GO" id="GO:0016740">
    <property type="term" value="F:transferase activity"/>
    <property type="evidence" value="ECO:0007669"/>
    <property type="project" value="UniProtKB-KW"/>
</dbReference>
<sequence length="406" mass="44225">MRIAFIALWSPTNAKYWSGTPHHSYHAIREAHPDTVLIDTPILDAVLFHAGKVSRRLGLDLLREPSVLGLYRYRVSRLLARAAPDVVVSVGASHKLCDLPETVPVVHAADALFATIVGYYQGMSGLSERSRKRGDAVQRRFLEKVASLCLTSRWAMDSAEHHYPLAHCRKKVVPLGANVHVGDAPTSGPERRKGVAAPSFLFIGGDWERKGGPLLLDAFARLRRRYPEATLHIVGRRLPIHGAGDGITVHGHLDKSDPADAARLDALFRSASFLFVPSRQEAFGLVYCEACAHGLPSIATATGGVPSILTDGRDSLLFAPEAAAEDFAAAIDALWRDEARYLGMCAAARETFLNRLSWSAWANAIREEAEALVQARNVVGDRKTAGRRVPREERQALAVDASSPTG</sequence>
<proteinExistence type="predicted"/>
<evidence type="ECO:0000313" key="3">
    <source>
        <dbReference type="Proteomes" id="UP000019063"/>
    </source>
</evidence>
<dbReference type="eggNOG" id="COG0438">
    <property type="taxonomic scope" value="Bacteria"/>
</dbReference>
<name>W4HMG6_9RHOB</name>
<feature type="compositionally biased region" description="Basic and acidic residues" evidence="1">
    <location>
        <begin position="383"/>
        <end position="395"/>
    </location>
</feature>
<evidence type="ECO:0000313" key="2">
    <source>
        <dbReference type="EMBL" id="ETW13190.1"/>
    </source>
</evidence>
<dbReference type="PANTHER" id="PTHR12526:SF637">
    <property type="entry name" value="GLYCOSYLTRANSFERASE EPSF-RELATED"/>
    <property type="match status" value="1"/>
</dbReference>
<feature type="region of interest" description="Disordered" evidence="1">
    <location>
        <begin position="383"/>
        <end position="406"/>
    </location>
</feature>
<dbReference type="CDD" id="cd03801">
    <property type="entry name" value="GT4_PimA-like"/>
    <property type="match status" value="1"/>
</dbReference>
<organism evidence="2 3">
    <name type="scientific">Roseivivax marinus</name>
    <dbReference type="NCBI Taxonomy" id="1379903"/>
    <lineage>
        <taxon>Bacteria</taxon>
        <taxon>Pseudomonadati</taxon>
        <taxon>Pseudomonadota</taxon>
        <taxon>Alphaproteobacteria</taxon>
        <taxon>Rhodobacterales</taxon>
        <taxon>Roseobacteraceae</taxon>
        <taxon>Roseivivax</taxon>
    </lineage>
</organism>
<dbReference type="SUPFAM" id="SSF53756">
    <property type="entry name" value="UDP-Glycosyltransferase/glycogen phosphorylase"/>
    <property type="match status" value="1"/>
</dbReference>